<dbReference type="RefSeq" id="WP_181772075.1">
    <property type="nucleotide sequence ID" value="NZ_BNAY01000001.1"/>
</dbReference>
<dbReference type="Gene3D" id="3.40.50.2300">
    <property type="match status" value="1"/>
</dbReference>
<proteinExistence type="predicted"/>
<dbReference type="CDD" id="cd06170">
    <property type="entry name" value="LuxR_C_like"/>
    <property type="match status" value="1"/>
</dbReference>
<evidence type="ECO:0000256" key="3">
    <source>
        <dbReference type="ARBA" id="ARBA00023125"/>
    </source>
</evidence>
<name>A0ABQ3L5W3_9PSEU</name>
<dbReference type="Proteomes" id="UP000635387">
    <property type="component" value="Unassembled WGS sequence"/>
</dbReference>
<sequence>MTLRIMLVDDQDVVRAGLRLLLDGRGELEVVAEATDGRRVLETALRHRPDVIVMDIRMPETDGVDAITELRGHWPADFGECPAVLVLTAFDLDSYVYAALRAGANGFLLKTSSPDELAAGISVVAAGESILTPSITRRILRQYIADGPPITARRRDPGTAKPDSAVACARDRLGELTARELDVLRLIALGYSNLEIAGELDLSEPAVKSRVARLLSKLGLSNRVQAAIVAYETGVATFSSG</sequence>
<dbReference type="InterPro" id="IPR016032">
    <property type="entry name" value="Sig_transdc_resp-reg_C-effctor"/>
</dbReference>
<dbReference type="Pfam" id="PF00196">
    <property type="entry name" value="GerE"/>
    <property type="match status" value="1"/>
</dbReference>
<feature type="domain" description="HTH luxR-type" evidence="6">
    <location>
        <begin position="169"/>
        <end position="234"/>
    </location>
</feature>
<dbReference type="PANTHER" id="PTHR43214:SF24">
    <property type="entry name" value="TRANSCRIPTIONAL REGULATORY PROTEIN NARL-RELATED"/>
    <property type="match status" value="1"/>
</dbReference>
<keyword evidence="3 8" id="KW-0238">DNA-binding</keyword>
<evidence type="ECO:0000256" key="5">
    <source>
        <dbReference type="PROSITE-ProRule" id="PRU00169"/>
    </source>
</evidence>
<evidence type="ECO:0000313" key="8">
    <source>
        <dbReference type="EMBL" id="GHH05650.1"/>
    </source>
</evidence>
<evidence type="ECO:0000256" key="4">
    <source>
        <dbReference type="ARBA" id="ARBA00023163"/>
    </source>
</evidence>
<dbReference type="InterPro" id="IPR058245">
    <property type="entry name" value="NreC/VraR/RcsB-like_REC"/>
</dbReference>
<reference evidence="9" key="1">
    <citation type="journal article" date="2019" name="Int. J. Syst. Evol. Microbiol.">
        <title>The Global Catalogue of Microorganisms (GCM) 10K type strain sequencing project: providing services to taxonomists for standard genome sequencing and annotation.</title>
        <authorList>
            <consortium name="The Broad Institute Genomics Platform"/>
            <consortium name="The Broad Institute Genome Sequencing Center for Infectious Disease"/>
            <person name="Wu L."/>
            <person name="Ma J."/>
        </authorList>
    </citation>
    <scope>NUCLEOTIDE SEQUENCE [LARGE SCALE GENOMIC DNA]</scope>
    <source>
        <strain evidence="9">CGMCC 4.7683</strain>
    </source>
</reference>
<dbReference type="EMBL" id="BNAY01000001">
    <property type="protein sequence ID" value="GHH05650.1"/>
    <property type="molecule type" value="Genomic_DNA"/>
</dbReference>
<organism evidence="8 9">
    <name type="scientific">Amycolatopsis oliviviridis</name>
    <dbReference type="NCBI Taxonomy" id="1471590"/>
    <lineage>
        <taxon>Bacteria</taxon>
        <taxon>Bacillati</taxon>
        <taxon>Actinomycetota</taxon>
        <taxon>Actinomycetes</taxon>
        <taxon>Pseudonocardiales</taxon>
        <taxon>Pseudonocardiaceae</taxon>
        <taxon>Amycolatopsis</taxon>
    </lineage>
</organism>
<feature type="modified residue" description="4-aspartylphosphate" evidence="5">
    <location>
        <position position="55"/>
    </location>
</feature>
<feature type="domain" description="Response regulatory" evidence="7">
    <location>
        <begin position="4"/>
        <end position="125"/>
    </location>
</feature>
<dbReference type="PROSITE" id="PS50043">
    <property type="entry name" value="HTH_LUXR_2"/>
    <property type="match status" value="1"/>
</dbReference>
<dbReference type="InterPro" id="IPR011006">
    <property type="entry name" value="CheY-like_superfamily"/>
</dbReference>
<dbReference type="InterPro" id="IPR001789">
    <property type="entry name" value="Sig_transdc_resp-reg_receiver"/>
</dbReference>
<dbReference type="InterPro" id="IPR000792">
    <property type="entry name" value="Tscrpt_reg_LuxR_C"/>
</dbReference>
<gene>
    <name evidence="8" type="ORF">GCM10017790_09870</name>
</gene>
<accession>A0ABQ3L5W3</accession>
<protein>
    <submittedName>
        <fullName evidence="8">DNA-binding response regulator</fullName>
    </submittedName>
</protein>
<dbReference type="InterPro" id="IPR039420">
    <property type="entry name" value="WalR-like"/>
</dbReference>
<keyword evidence="4" id="KW-0804">Transcription</keyword>
<evidence type="ECO:0000259" key="6">
    <source>
        <dbReference type="PROSITE" id="PS50043"/>
    </source>
</evidence>
<evidence type="ECO:0000256" key="2">
    <source>
        <dbReference type="ARBA" id="ARBA00023015"/>
    </source>
</evidence>
<dbReference type="Pfam" id="PF00072">
    <property type="entry name" value="Response_reg"/>
    <property type="match status" value="1"/>
</dbReference>
<dbReference type="SUPFAM" id="SSF46894">
    <property type="entry name" value="C-terminal effector domain of the bipartite response regulators"/>
    <property type="match status" value="1"/>
</dbReference>
<evidence type="ECO:0000256" key="1">
    <source>
        <dbReference type="ARBA" id="ARBA00022553"/>
    </source>
</evidence>
<evidence type="ECO:0000313" key="9">
    <source>
        <dbReference type="Proteomes" id="UP000635387"/>
    </source>
</evidence>
<dbReference type="SUPFAM" id="SSF52172">
    <property type="entry name" value="CheY-like"/>
    <property type="match status" value="1"/>
</dbReference>
<dbReference type="CDD" id="cd17535">
    <property type="entry name" value="REC_NarL-like"/>
    <property type="match status" value="1"/>
</dbReference>
<keyword evidence="9" id="KW-1185">Reference proteome</keyword>
<dbReference type="PANTHER" id="PTHR43214">
    <property type="entry name" value="TWO-COMPONENT RESPONSE REGULATOR"/>
    <property type="match status" value="1"/>
</dbReference>
<dbReference type="PROSITE" id="PS50110">
    <property type="entry name" value="RESPONSE_REGULATORY"/>
    <property type="match status" value="1"/>
</dbReference>
<keyword evidence="2" id="KW-0805">Transcription regulation</keyword>
<comment type="caution">
    <text evidence="8">The sequence shown here is derived from an EMBL/GenBank/DDBJ whole genome shotgun (WGS) entry which is preliminary data.</text>
</comment>
<evidence type="ECO:0000259" key="7">
    <source>
        <dbReference type="PROSITE" id="PS50110"/>
    </source>
</evidence>
<keyword evidence="1 5" id="KW-0597">Phosphoprotein</keyword>
<dbReference type="SMART" id="SM00448">
    <property type="entry name" value="REC"/>
    <property type="match status" value="1"/>
</dbReference>
<dbReference type="SMART" id="SM00421">
    <property type="entry name" value="HTH_LUXR"/>
    <property type="match status" value="1"/>
</dbReference>
<dbReference type="GO" id="GO:0003677">
    <property type="term" value="F:DNA binding"/>
    <property type="evidence" value="ECO:0007669"/>
    <property type="project" value="UniProtKB-KW"/>
</dbReference>
<dbReference type="PRINTS" id="PR00038">
    <property type="entry name" value="HTHLUXR"/>
</dbReference>